<feature type="region of interest" description="Disordered" evidence="1">
    <location>
        <begin position="528"/>
        <end position="547"/>
    </location>
</feature>
<reference evidence="2" key="1">
    <citation type="submission" date="2022-10" db="EMBL/GenBank/DDBJ databases">
        <title>The complete genomes of actinobacterial strains from the NBC collection.</title>
        <authorList>
            <person name="Joergensen T.S."/>
            <person name="Alvarez Arevalo M."/>
            <person name="Sterndorff E.B."/>
            <person name="Faurdal D."/>
            <person name="Vuksanovic O."/>
            <person name="Mourched A.-S."/>
            <person name="Charusanti P."/>
            <person name="Shaw S."/>
            <person name="Blin K."/>
            <person name="Weber T."/>
        </authorList>
    </citation>
    <scope>NUCLEOTIDE SEQUENCE</scope>
    <source>
        <strain evidence="2">NBC_00003</strain>
    </source>
</reference>
<sequence>MPPAVGNPRFGRLRRHPVLSLLAALVILTGLVFGGRWGYDRLFPPSLTCGTGMTATGTPLACAGVNIDSGPFTDHEPTRMRELEHMVKSANDAVKGPYTSVVLMLDLSPVSDVDTLTYDSLYPNIEGALTAVWRANNTAAYGSTPAIKLYLANMGSQYGSWAETVARLKERVNAEHISAVVGLGQSTEQTRRAAAAISTQLHIPVIGSTVTGDSMNLDPADPTGKKQIVDMFRVSPTNSDSVIAANQYVSTLKPAVTSLAVVADSVTGDDYTQTLAEAAKSRFKAPNRTVTVLPYTSPSDLPAGSGRQDYLVQQFNLMHANLCQAAPSVVYFAGRGRDLGAFVENWVQGAPCGIPQLHILAGDDASESIRDKGVLNGIASGRVTVAYTALASPDEWGKDCPGSDAKHNYDQFWAAFTGRPDPCTGQPLTADKDVATLTFDPVDLGSGQAMLTHDAAVAAISAGRRDAVGLKNPGLETGILHQFYCAQMLPGASGWLSFRTDGTPAGKPTPVVQLGSDGTAKTIALTWPDGAPNLSLPQRGGKGAPGC</sequence>
<accession>A0AAU2UWX9</accession>
<protein>
    <recommendedName>
        <fullName evidence="3">Amino acid ABC transporter substrate-binding protein</fullName>
    </recommendedName>
</protein>
<dbReference type="InterPro" id="IPR028082">
    <property type="entry name" value="Peripla_BP_I"/>
</dbReference>
<dbReference type="Gene3D" id="3.40.50.2300">
    <property type="match status" value="2"/>
</dbReference>
<dbReference type="AlphaFoldDB" id="A0AAU2UWX9"/>
<evidence type="ECO:0000313" key="2">
    <source>
        <dbReference type="EMBL" id="WTW59619.1"/>
    </source>
</evidence>
<dbReference type="CDD" id="cd06268">
    <property type="entry name" value="PBP1_ABC_transporter_LIVBP-like"/>
    <property type="match status" value="1"/>
</dbReference>
<name>A0AAU2UWX9_9ACTN</name>
<dbReference type="SUPFAM" id="SSF53822">
    <property type="entry name" value="Periplasmic binding protein-like I"/>
    <property type="match status" value="1"/>
</dbReference>
<evidence type="ECO:0008006" key="3">
    <source>
        <dbReference type="Google" id="ProtNLM"/>
    </source>
</evidence>
<proteinExistence type="predicted"/>
<organism evidence="2">
    <name type="scientific">Streptomyces sp. NBC_00003</name>
    <dbReference type="NCBI Taxonomy" id="2903608"/>
    <lineage>
        <taxon>Bacteria</taxon>
        <taxon>Bacillati</taxon>
        <taxon>Actinomycetota</taxon>
        <taxon>Actinomycetes</taxon>
        <taxon>Kitasatosporales</taxon>
        <taxon>Streptomycetaceae</taxon>
        <taxon>Streptomyces</taxon>
    </lineage>
</organism>
<evidence type="ECO:0000256" key="1">
    <source>
        <dbReference type="SAM" id="MobiDB-lite"/>
    </source>
</evidence>
<dbReference type="EMBL" id="CP108318">
    <property type="protein sequence ID" value="WTW59619.1"/>
    <property type="molecule type" value="Genomic_DNA"/>
</dbReference>
<gene>
    <name evidence="2" type="ORF">OG549_02535</name>
</gene>